<name>A0A0W0ZZ52_9GAMM</name>
<protein>
    <submittedName>
        <fullName evidence="1">Uncharacterized protein</fullName>
    </submittedName>
</protein>
<dbReference type="RefSeq" id="WP_058521345.1">
    <property type="nucleotide sequence ID" value="NZ_CAAAIP010000003.1"/>
</dbReference>
<evidence type="ECO:0000313" key="2">
    <source>
        <dbReference type="Proteomes" id="UP000054693"/>
    </source>
</evidence>
<dbReference type="PATRIC" id="fig|40335.7.peg.2378"/>
<comment type="caution">
    <text evidence="1">The sequence shown here is derived from an EMBL/GenBank/DDBJ whole genome shotgun (WGS) entry which is preliminary data.</text>
</comment>
<organism evidence="1 2">
    <name type="scientific">Legionella tucsonensis</name>
    <dbReference type="NCBI Taxonomy" id="40335"/>
    <lineage>
        <taxon>Bacteria</taxon>
        <taxon>Pseudomonadati</taxon>
        <taxon>Pseudomonadota</taxon>
        <taxon>Gammaproteobacteria</taxon>
        <taxon>Legionellales</taxon>
        <taxon>Legionellaceae</taxon>
        <taxon>Legionella</taxon>
    </lineage>
</organism>
<sequence length="381" mass="44612">MDAIQLALDVHLKKTIYNPQRFFFKQQELSEATCPLLISYLAWLRKIKATPNKFDVMHQNEQKNREFKFLCKRNLLFFLTVTGQFNVIEKLFKTSSLTTKLRHLITLIKKERYKIRQKKSIPLKISFPPKAKIHNLEQKHSVRCLLKMSLFNYDIKKTQQLSFAHTVRRIKFCYLVYISKIELLGKILKAVNTNPNLQSHIKKTLLHQIIMVYRRTAKNKALFTAPINQNAQTPRTFELILQAWKQLHDDVLEINSIFNQCRYLNSELEKNHKDEITASMKFVDELENLMQGNYALRDEIDLKKTLNTSAESGVYTPIDEDSNIASTKQYTPSAGFEKRSNIKKSPFMSHDLTFFSPPQIALRAHFNFSDQKTENNFRAGC</sequence>
<proteinExistence type="predicted"/>
<dbReference type="AlphaFoldDB" id="A0A0W0ZZ52"/>
<dbReference type="Proteomes" id="UP000054693">
    <property type="component" value="Unassembled WGS sequence"/>
</dbReference>
<dbReference type="OrthoDB" id="5653670at2"/>
<keyword evidence="2" id="KW-1185">Reference proteome</keyword>
<dbReference type="EMBL" id="LNZA01000001">
    <property type="protein sequence ID" value="KTD74383.1"/>
    <property type="molecule type" value="Genomic_DNA"/>
</dbReference>
<evidence type="ECO:0000313" key="1">
    <source>
        <dbReference type="EMBL" id="KTD74383.1"/>
    </source>
</evidence>
<accession>A0A0W0ZZ52</accession>
<gene>
    <name evidence="1" type="ORF">Ltuc_2230</name>
</gene>
<reference evidence="1 2" key="1">
    <citation type="submission" date="2015-11" db="EMBL/GenBank/DDBJ databases">
        <title>Genomic analysis of 38 Legionella species identifies large and diverse effector repertoires.</title>
        <authorList>
            <person name="Burstein D."/>
            <person name="Amaro F."/>
            <person name="Zusman T."/>
            <person name="Lifshitz Z."/>
            <person name="Cohen O."/>
            <person name="Gilbert J.A."/>
            <person name="Pupko T."/>
            <person name="Shuman H.A."/>
            <person name="Segal G."/>
        </authorList>
    </citation>
    <scope>NUCLEOTIDE SEQUENCE [LARGE SCALE GENOMIC DNA]</scope>
    <source>
        <strain evidence="1 2">ATCC 49180</strain>
    </source>
</reference>